<dbReference type="EMBL" id="CP003130">
    <property type="protein sequence ID" value="AEU37232.1"/>
    <property type="molecule type" value="Genomic_DNA"/>
</dbReference>
<dbReference type="KEGG" id="gma:AciX8_2929"/>
<accession>G8NQK6</accession>
<dbReference type="Proteomes" id="UP000007113">
    <property type="component" value="Chromosome"/>
</dbReference>
<dbReference type="Pfam" id="PF06516">
    <property type="entry name" value="NUP"/>
    <property type="match status" value="1"/>
</dbReference>
<evidence type="ECO:0000313" key="1">
    <source>
        <dbReference type="EMBL" id="AEU37232.1"/>
    </source>
</evidence>
<dbReference type="eggNOG" id="COG5042">
    <property type="taxonomic scope" value="Bacteria"/>
</dbReference>
<protein>
    <submittedName>
        <fullName evidence="1">Purine nucleoside permease</fullName>
    </submittedName>
</protein>
<proteinExistence type="predicted"/>
<gene>
    <name evidence="1" type="ordered locus">AciX8_2929</name>
</gene>
<dbReference type="PANTHER" id="PTHR38643:SF1">
    <property type="entry name" value="PURINE NUCLEOSIDE PERMEASE C285.05-RELATED"/>
    <property type="match status" value="1"/>
</dbReference>
<dbReference type="AlphaFoldDB" id="G8NQK6"/>
<reference evidence="1 2" key="1">
    <citation type="submission" date="2011-11" db="EMBL/GenBank/DDBJ databases">
        <title>Complete sequence of Granulicella mallensis MP5ACTX8.</title>
        <authorList>
            <consortium name="US DOE Joint Genome Institute"/>
            <person name="Lucas S."/>
            <person name="Copeland A."/>
            <person name="Lapidus A."/>
            <person name="Cheng J.-F."/>
            <person name="Goodwin L."/>
            <person name="Pitluck S."/>
            <person name="Peters L."/>
            <person name="Lu M."/>
            <person name="Detter J.C."/>
            <person name="Han C."/>
            <person name="Tapia R."/>
            <person name="Land M."/>
            <person name="Hauser L."/>
            <person name="Kyrpides N."/>
            <person name="Ivanova N."/>
            <person name="Mikhailova N."/>
            <person name="Pagani I."/>
            <person name="Rawat S."/>
            <person name="Mannisto M."/>
            <person name="Haggblom M."/>
            <person name="Woyke T."/>
        </authorList>
    </citation>
    <scope>NUCLEOTIDE SEQUENCE [LARGE SCALE GENOMIC DNA]</scope>
    <source>
        <strain evidence="2">ATCC BAA-1857 / DSM 23137 / MP5ACTX8</strain>
    </source>
</reference>
<dbReference type="PIRSF" id="PIRSF013171">
    <property type="entry name" value="Pur_nuclsid_perm"/>
    <property type="match status" value="1"/>
</dbReference>
<dbReference type="HOGENOM" id="CLU_031475_1_2_0"/>
<dbReference type="InterPro" id="IPR009486">
    <property type="entry name" value="Pur_nuclsid_perm"/>
</dbReference>
<dbReference type="GO" id="GO:0055085">
    <property type="term" value="P:transmembrane transport"/>
    <property type="evidence" value="ECO:0007669"/>
    <property type="project" value="InterPro"/>
</dbReference>
<dbReference type="PANTHER" id="PTHR38643">
    <property type="entry name" value="PURINE NUCLEOSIDE PERMEASE C285.05-RELATED"/>
    <property type="match status" value="1"/>
</dbReference>
<sequence precursor="true">MNKEYRSGKTGFRLLSSWFAAFTLLLSPLSGYGADLIKPKVLVIATYETGKDRGDVPGELQYWVERENLDQPIKVTGIDHPLLTNGKGLYAMISGTTSRSAIQMMALAMDPRFDLRQTYFLLSGIGGGNPHQVTVASAVWIRQIVDGDPAFEIDSRETPTSWPYGTIALGATEPGKVPDNVDSAPAAGVSDDGAGGVGRIAYRLNPSLVNWAYQLTKEIKLPDNAALAAQRALFKDFPGAQQNPSVMEGDSLGTDHFWHGAIMTRWAEDWVRLYTKGTGSLAVSDCEDQGVVLAMQELDRLGRVDMKRFLILRTTSNFVMPPPGVHAEKSLFDNLASSPGYLPALDANYRIGSIVVSNLLQHWDQYKNQVP</sequence>
<name>G8NQK6_GRAMM</name>
<organism evidence="1 2">
    <name type="scientific">Granulicella mallensis (strain ATCC BAA-1857 / DSM 23137 / MP5ACTX8)</name>
    <dbReference type="NCBI Taxonomy" id="682795"/>
    <lineage>
        <taxon>Bacteria</taxon>
        <taxon>Pseudomonadati</taxon>
        <taxon>Acidobacteriota</taxon>
        <taxon>Terriglobia</taxon>
        <taxon>Terriglobales</taxon>
        <taxon>Acidobacteriaceae</taxon>
        <taxon>Granulicella</taxon>
    </lineage>
</organism>
<dbReference type="STRING" id="682795.AciX8_2929"/>
<keyword evidence="2" id="KW-1185">Reference proteome</keyword>
<evidence type="ECO:0000313" key="2">
    <source>
        <dbReference type="Proteomes" id="UP000007113"/>
    </source>
</evidence>